<evidence type="ECO:0000256" key="7">
    <source>
        <dbReference type="SAM" id="Phobius"/>
    </source>
</evidence>
<evidence type="ECO:0000256" key="4">
    <source>
        <dbReference type="ARBA" id="ARBA00022692"/>
    </source>
</evidence>
<dbReference type="RefSeq" id="WP_149796882.1">
    <property type="nucleotide sequence ID" value="NZ_FMYT01000023.1"/>
</dbReference>
<dbReference type="PANTHER" id="PTHR34583">
    <property type="entry name" value="ANTIPORTER SUBUNIT MNHC2-RELATED"/>
    <property type="match status" value="1"/>
</dbReference>
<comment type="similarity">
    <text evidence="2">Belongs to the CPA3 antiporters (TC 2.A.63) subunit C family.</text>
</comment>
<dbReference type="Proteomes" id="UP000324896">
    <property type="component" value="Unassembled WGS sequence"/>
</dbReference>
<evidence type="ECO:0000256" key="6">
    <source>
        <dbReference type="ARBA" id="ARBA00023136"/>
    </source>
</evidence>
<dbReference type="AlphaFoldDB" id="A0A1G6RG44"/>
<evidence type="ECO:0000256" key="5">
    <source>
        <dbReference type="ARBA" id="ARBA00022989"/>
    </source>
</evidence>
<evidence type="ECO:0000256" key="1">
    <source>
        <dbReference type="ARBA" id="ARBA00004651"/>
    </source>
</evidence>
<sequence>MLTNLIFIILFMLGFYALIMKTNLIKNVIGLNLMEAAVFFWVISFSDIGGEVSIHKLGESMGKFNDPIPQALTLTGIVIGASTAALLLTLIIELNKFSGTIDRDQIEGLND</sequence>
<protein>
    <submittedName>
        <fullName evidence="8">Multicomponent Na+:H+ antiporter subunit C</fullName>
    </submittedName>
</protein>
<dbReference type="EMBL" id="FMYT01000023">
    <property type="protein sequence ID" value="SDD03528.1"/>
    <property type="molecule type" value="Genomic_DNA"/>
</dbReference>
<dbReference type="PANTHER" id="PTHR34583:SF2">
    <property type="entry name" value="ANTIPORTER SUBUNIT MNHC2-RELATED"/>
    <property type="match status" value="1"/>
</dbReference>
<evidence type="ECO:0000313" key="8">
    <source>
        <dbReference type="EMBL" id="SDD03528.1"/>
    </source>
</evidence>
<feature type="transmembrane region" description="Helical" evidence="7">
    <location>
        <begin position="36"/>
        <end position="54"/>
    </location>
</feature>
<evidence type="ECO:0000313" key="9">
    <source>
        <dbReference type="Proteomes" id="UP000324896"/>
    </source>
</evidence>
<keyword evidence="5 7" id="KW-1133">Transmembrane helix</keyword>
<name>A0A1G6RG44_9FIRM</name>
<dbReference type="Pfam" id="PF00420">
    <property type="entry name" value="Oxidored_q2"/>
    <property type="match status" value="1"/>
</dbReference>
<evidence type="ECO:0000256" key="2">
    <source>
        <dbReference type="ARBA" id="ARBA00010388"/>
    </source>
</evidence>
<keyword evidence="3" id="KW-1003">Cell membrane</keyword>
<feature type="transmembrane region" description="Helical" evidence="7">
    <location>
        <begin position="74"/>
        <end position="94"/>
    </location>
</feature>
<evidence type="ECO:0000256" key="3">
    <source>
        <dbReference type="ARBA" id="ARBA00022475"/>
    </source>
</evidence>
<accession>A0A1G6RG44</accession>
<comment type="subcellular location">
    <subcellularLocation>
        <location evidence="1">Cell membrane</location>
        <topology evidence="1">Multi-pass membrane protein</topology>
    </subcellularLocation>
</comment>
<gene>
    <name evidence="8" type="ORF">SAMN04488597_12319</name>
</gene>
<dbReference type="GO" id="GO:0005886">
    <property type="term" value="C:plasma membrane"/>
    <property type="evidence" value="ECO:0007669"/>
    <property type="project" value="UniProtKB-SubCell"/>
</dbReference>
<organism evidence="8 9">
    <name type="scientific">Halanaerobium congolense</name>
    <dbReference type="NCBI Taxonomy" id="54121"/>
    <lineage>
        <taxon>Bacteria</taxon>
        <taxon>Bacillati</taxon>
        <taxon>Bacillota</taxon>
        <taxon>Clostridia</taxon>
        <taxon>Halanaerobiales</taxon>
        <taxon>Halanaerobiaceae</taxon>
        <taxon>Halanaerobium</taxon>
    </lineage>
</organism>
<feature type="transmembrane region" description="Helical" evidence="7">
    <location>
        <begin position="6"/>
        <end position="24"/>
    </location>
</feature>
<reference evidence="8 9" key="1">
    <citation type="submission" date="2016-10" db="EMBL/GenBank/DDBJ databases">
        <authorList>
            <person name="Varghese N."/>
            <person name="Submissions S."/>
        </authorList>
    </citation>
    <scope>NUCLEOTIDE SEQUENCE [LARGE SCALE GENOMIC DNA]</scope>
    <source>
        <strain evidence="8 9">WG10</strain>
    </source>
</reference>
<proteinExistence type="inferred from homology"/>
<dbReference type="InterPro" id="IPR039428">
    <property type="entry name" value="NUOK/Mnh_C1-like"/>
</dbReference>
<dbReference type="InterPro" id="IPR050601">
    <property type="entry name" value="CPA3_antiporter_subunitC"/>
</dbReference>
<keyword evidence="6 7" id="KW-0472">Membrane</keyword>
<dbReference type="Gene3D" id="1.10.287.3510">
    <property type="match status" value="1"/>
</dbReference>
<keyword evidence="4 7" id="KW-0812">Transmembrane</keyword>